<keyword evidence="2" id="KW-0472">Membrane</keyword>
<evidence type="ECO:0000256" key="2">
    <source>
        <dbReference type="SAM" id="Phobius"/>
    </source>
</evidence>
<dbReference type="EMBL" id="FOFX01000002">
    <property type="protein sequence ID" value="SEP70261.1"/>
    <property type="molecule type" value="Genomic_DNA"/>
</dbReference>
<gene>
    <name evidence="3" type="ORF">SAMN05421510_100250</name>
</gene>
<proteinExistence type="predicted"/>
<feature type="region of interest" description="Disordered" evidence="1">
    <location>
        <begin position="1"/>
        <end position="25"/>
    </location>
</feature>
<dbReference type="STRING" id="44577.ATY38_11550"/>
<sequence>MTEKTNADQGSSDSPQSPDSKLEQDWQNILAERTVHDADPVVRAEAEALREAILQKYQEELKTDKTIHSESDQSKELDRLLKRLKKENLLDESKPYAQTKWFRSFNFPAGAFISAAAVLVISLTLWIVIPSPDEPLLPQTSTNFKELPRFRSEMVTQPIPVDSHRQSRETARQLIEQLKALNVAYRFTPLEADDKSDWKLEIYIPFEPEQNILTFLQQWRLKEAEDGWIQIAPEIKQNQ</sequence>
<evidence type="ECO:0000313" key="3">
    <source>
        <dbReference type="EMBL" id="SEP70261.1"/>
    </source>
</evidence>
<evidence type="ECO:0000313" key="4">
    <source>
        <dbReference type="Proteomes" id="UP000181998"/>
    </source>
</evidence>
<keyword evidence="2" id="KW-0812">Transmembrane</keyword>
<accession>A0A1H9A171</accession>
<dbReference type="Proteomes" id="UP000181998">
    <property type="component" value="Unassembled WGS sequence"/>
</dbReference>
<organism evidence="3 4">
    <name type="scientific">Nitrosomonas ureae</name>
    <dbReference type="NCBI Taxonomy" id="44577"/>
    <lineage>
        <taxon>Bacteria</taxon>
        <taxon>Pseudomonadati</taxon>
        <taxon>Pseudomonadota</taxon>
        <taxon>Betaproteobacteria</taxon>
        <taxon>Nitrosomonadales</taxon>
        <taxon>Nitrosomonadaceae</taxon>
        <taxon>Nitrosomonas</taxon>
    </lineage>
</organism>
<feature type="compositionally biased region" description="Low complexity" evidence="1">
    <location>
        <begin position="8"/>
        <end position="19"/>
    </location>
</feature>
<dbReference type="RefSeq" id="WP_074719562.1">
    <property type="nucleotide sequence ID" value="NZ_FOFX01000002.1"/>
</dbReference>
<keyword evidence="2" id="KW-1133">Transmembrane helix</keyword>
<evidence type="ECO:0000256" key="1">
    <source>
        <dbReference type="SAM" id="MobiDB-lite"/>
    </source>
</evidence>
<dbReference type="AlphaFoldDB" id="A0A1H9A171"/>
<feature type="transmembrane region" description="Helical" evidence="2">
    <location>
        <begin position="109"/>
        <end position="129"/>
    </location>
</feature>
<reference evidence="3 4" key="1">
    <citation type="submission" date="2016-10" db="EMBL/GenBank/DDBJ databases">
        <authorList>
            <person name="de Groot N.N."/>
        </authorList>
    </citation>
    <scope>NUCLEOTIDE SEQUENCE [LARGE SCALE GENOMIC DNA]</scope>
    <source>
        <strain evidence="3 4">Nm9</strain>
    </source>
</reference>
<name>A0A1H9A171_9PROT</name>
<protein>
    <submittedName>
        <fullName evidence="3">Uncharacterized protein</fullName>
    </submittedName>
</protein>